<evidence type="ECO:0000256" key="7">
    <source>
        <dbReference type="SAM" id="MobiDB-lite"/>
    </source>
</evidence>
<evidence type="ECO:0000259" key="8">
    <source>
        <dbReference type="PROSITE" id="PS51980"/>
    </source>
</evidence>
<dbReference type="Proteomes" id="UP000551127">
    <property type="component" value="Unassembled WGS sequence"/>
</dbReference>
<keyword evidence="4" id="KW-0804">Transcription</keyword>
<comment type="caution">
    <text evidence="9">The sequence shown here is derived from an EMBL/GenBank/DDBJ whole genome shotgun (WGS) entry which is preliminary data.</text>
</comment>
<dbReference type="Gene3D" id="1.10.10.2670">
    <property type="entry name" value="E3 ubiquitin-protein ligase"/>
    <property type="match status" value="1"/>
</dbReference>
<dbReference type="InterPro" id="IPR010844">
    <property type="entry name" value="Occludin_ELL"/>
</dbReference>
<feature type="compositionally biased region" description="Basic and acidic residues" evidence="7">
    <location>
        <begin position="378"/>
        <end position="396"/>
    </location>
</feature>
<protein>
    <submittedName>
        <fullName evidence="9">ELL2 factor</fullName>
    </submittedName>
</protein>
<keyword evidence="5" id="KW-0539">Nucleus</keyword>
<dbReference type="GO" id="GO:0008023">
    <property type="term" value="C:transcription elongation factor complex"/>
    <property type="evidence" value="ECO:0007669"/>
    <property type="project" value="InterPro"/>
</dbReference>
<evidence type="ECO:0000256" key="4">
    <source>
        <dbReference type="ARBA" id="ARBA00023163"/>
    </source>
</evidence>
<comment type="subcellular location">
    <subcellularLocation>
        <location evidence="1">Nucleus</location>
    </subcellularLocation>
</comment>
<evidence type="ECO:0000256" key="2">
    <source>
        <dbReference type="ARBA" id="ARBA00009171"/>
    </source>
</evidence>
<gene>
    <name evidence="9" type="primary">Ell2</name>
    <name evidence="9" type="ORF">BUCABY_R07425</name>
</gene>
<feature type="region of interest" description="Disordered" evidence="7">
    <location>
        <begin position="229"/>
        <end position="248"/>
    </location>
</feature>
<feature type="domain" description="OCEL" evidence="8">
    <location>
        <begin position="454"/>
        <end position="559"/>
    </location>
</feature>
<organism evidence="9 10">
    <name type="scientific">Bucorvus abyssinicus</name>
    <name type="common">Northern ground-hornbill</name>
    <name type="synonym">Abyssinian ground-hornbill</name>
    <dbReference type="NCBI Taxonomy" id="153643"/>
    <lineage>
        <taxon>Eukaryota</taxon>
        <taxon>Metazoa</taxon>
        <taxon>Chordata</taxon>
        <taxon>Craniata</taxon>
        <taxon>Vertebrata</taxon>
        <taxon>Euteleostomi</taxon>
        <taxon>Archelosauria</taxon>
        <taxon>Archosauria</taxon>
        <taxon>Dinosauria</taxon>
        <taxon>Saurischia</taxon>
        <taxon>Theropoda</taxon>
        <taxon>Coelurosauria</taxon>
        <taxon>Aves</taxon>
        <taxon>Neognathae</taxon>
        <taxon>Neoaves</taxon>
        <taxon>Telluraves</taxon>
        <taxon>Coraciimorphae</taxon>
        <taxon>Bucerotiformes</taxon>
        <taxon>Bucorvidae</taxon>
        <taxon>Bucorvus</taxon>
    </lineage>
</organism>
<evidence type="ECO:0000313" key="10">
    <source>
        <dbReference type="Proteomes" id="UP000551127"/>
    </source>
</evidence>
<keyword evidence="10" id="KW-1185">Reference proteome</keyword>
<dbReference type="AlphaFoldDB" id="A0A7K4YHC2"/>
<dbReference type="GO" id="GO:0006368">
    <property type="term" value="P:transcription elongation by RNA polymerase II"/>
    <property type="evidence" value="ECO:0007669"/>
    <property type="project" value="InterPro"/>
</dbReference>
<dbReference type="SUPFAM" id="SSF144292">
    <property type="entry name" value="occludin/ELL-like"/>
    <property type="match status" value="1"/>
</dbReference>
<dbReference type="GO" id="GO:0032968">
    <property type="term" value="P:positive regulation of transcription elongation by RNA polymerase II"/>
    <property type="evidence" value="ECO:0007669"/>
    <property type="project" value="TreeGrafter"/>
</dbReference>
<sequence length="559" mass="62464">IKIPKADHPGKAHTFNFYMSNVGKDNPQGSFDCVQQKGSSSEASQLSCLGVIQNKITVCATSDSYLTTRARMTQAEEESRNRSAKVVKPGGPFLGRKVQVKRPPQSIPDVAPVRKRSTPMNPANIVRRIHTHNPVSQRSYRDRIVHLLALRNYKKPELLARLHRDGVSQKDKNSFGIILHQVASLNPKDNTYSLKDSVFKDIQKDWPGYSEIDKQSLELILSRKLNATQNATSTNSQPPETSNKDVPSTSELLSVSYMSLLNKKQRISRLTSRVQWSFTGRSLISNKIAAANPPPLPRTAATTTPAPLPLCPTLLPASNLLQTITSNSPNIPESRGTLLADSISQTSSSICEDQQQQDTSQTPLGIPTPAAVLVEPPKPADKKPVLKATERKHSESELADTTSTNGEEKDLGEEETAKLRNCHMDSESKFCFSVGVEEACAASEDDASSPSEQPDYFLKYVAVTSHEQRESYKNDFNAEYDEYRALHAQVESVLNRFMKFSEQRKLLSPESKERQELHEEIIAEYRKISESSPSYHEVKHRCEYLHKKLSHIKGLVEEF</sequence>
<feature type="non-terminal residue" evidence="9">
    <location>
        <position position="559"/>
    </location>
</feature>
<evidence type="ECO:0000256" key="3">
    <source>
        <dbReference type="ARBA" id="ARBA00023015"/>
    </source>
</evidence>
<dbReference type="GO" id="GO:0000987">
    <property type="term" value="F:cis-regulatory region sequence-specific DNA binding"/>
    <property type="evidence" value="ECO:0007669"/>
    <property type="project" value="TreeGrafter"/>
</dbReference>
<evidence type="ECO:0000256" key="1">
    <source>
        <dbReference type="ARBA" id="ARBA00004123"/>
    </source>
</evidence>
<accession>A0A7K4YHC2</accession>
<dbReference type="EMBL" id="VYZL01001852">
    <property type="protein sequence ID" value="NWR58482.1"/>
    <property type="molecule type" value="Genomic_DNA"/>
</dbReference>
<feature type="compositionally biased region" description="Polar residues" evidence="7">
    <location>
        <begin position="342"/>
        <end position="363"/>
    </location>
</feature>
<comment type="similarity">
    <text evidence="2 6">Belongs to the ELL/occludin family.</text>
</comment>
<feature type="non-terminal residue" evidence="9">
    <location>
        <position position="1"/>
    </location>
</feature>
<dbReference type="InterPro" id="IPR042065">
    <property type="entry name" value="E3_ELL-like"/>
</dbReference>
<dbReference type="InterPro" id="IPR036390">
    <property type="entry name" value="WH_DNA-bd_sf"/>
</dbReference>
<proteinExistence type="inferred from homology"/>
<dbReference type="SUPFAM" id="SSF46785">
    <property type="entry name" value="Winged helix' DNA-binding domain"/>
    <property type="match status" value="1"/>
</dbReference>
<feature type="region of interest" description="Disordered" evidence="7">
    <location>
        <begin position="74"/>
        <end position="118"/>
    </location>
</feature>
<dbReference type="OrthoDB" id="6284217at2759"/>
<name>A0A7K4YHC2_BUCAB</name>
<reference evidence="9 10" key="1">
    <citation type="submission" date="2019-09" db="EMBL/GenBank/DDBJ databases">
        <title>Bird 10,000 Genomes (B10K) Project - Family phase.</title>
        <authorList>
            <person name="Zhang G."/>
        </authorList>
    </citation>
    <scope>NUCLEOTIDE SEQUENCE [LARGE SCALE GENOMIC DNA]</scope>
    <source>
        <strain evidence="9">B10K-DU-012-80</strain>
    </source>
</reference>
<keyword evidence="3" id="KW-0805">Transcription regulation</keyword>
<dbReference type="PANTHER" id="PTHR23288">
    <property type="entry name" value="OCCLUDIN AND RNA POLYMERASE II ELONGATION FACTOR ELL"/>
    <property type="match status" value="1"/>
</dbReference>
<dbReference type="PROSITE" id="PS51980">
    <property type="entry name" value="OCEL"/>
    <property type="match status" value="1"/>
</dbReference>
<evidence type="ECO:0000256" key="6">
    <source>
        <dbReference type="PROSITE-ProRule" id="PRU01324"/>
    </source>
</evidence>
<dbReference type="InterPro" id="IPR019464">
    <property type="entry name" value="ELL_N"/>
</dbReference>
<evidence type="ECO:0000313" key="9">
    <source>
        <dbReference type="EMBL" id="NWR58482.1"/>
    </source>
</evidence>
<feature type="region of interest" description="Disordered" evidence="7">
    <location>
        <begin position="342"/>
        <end position="414"/>
    </location>
</feature>
<dbReference type="Pfam" id="PF10390">
    <property type="entry name" value="ELL"/>
    <property type="match status" value="1"/>
</dbReference>
<evidence type="ECO:0000256" key="5">
    <source>
        <dbReference type="ARBA" id="ARBA00023242"/>
    </source>
</evidence>
<dbReference type="Pfam" id="PF07303">
    <property type="entry name" value="Occludin_ELL"/>
    <property type="match status" value="1"/>
</dbReference>
<dbReference type="PANTHER" id="PTHR23288:SF8">
    <property type="entry name" value="RNA POLYMERASE II ELONGATION FACTOR ELL2"/>
    <property type="match status" value="1"/>
</dbReference>
<dbReference type="InterPro" id="IPR031176">
    <property type="entry name" value="ELL/occludin"/>
</dbReference>
<dbReference type="GO" id="GO:0042795">
    <property type="term" value="P:snRNA transcription by RNA polymerase II"/>
    <property type="evidence" value="ECO:0007669"/>
    <property type="project" value="TreeGrafter"/>
</dbReference>
<dbReference type="Gene3D" id="6.10.140.340">
    <property type="match status" value="1"/>
</dbReference>